<evidence type="ECO:0000259" key="7">
    <source>
        <dbReference type="Pfam" id="PF14824"/>
    </source>
</evidence>
<evidence type="ECO:0000313" key="8">
    <source>
        <dbReference type="EMBL" id="WWX24988.1"/>
    </source>
</evidence>
<dbReference type="EMBL" id="CP146612">
    <property type="protein sequence ID" value="WWX24988.1"/>
    <property type="molecule type" value="Genomic_DNA"/>
</dbReference>
<name>A0ABZ2J3V2_9CHLR</name>
<dbReference type="PANTHER" id="PTHR35330:SF1">
    <property type="entry name" value="SIROHEME BIOSYNTHESIS PROTEIN MET8"/>
    <property type="match status" value="1"/>
</dbReference>
<dbReference type="InterPro" id="IPR036291">
    <property type="entry name" value="NAD(P)-bd_dom_sf"/>
</dbReference>
<keyword evidence="5" id="KW-0627">Porphyrin biosynthesis</keyword>
<evidence type="ECO:0000256" key="1">
    <source>
        <dbReference type="ARBA" id="ARBA00005010"/>
    </source>
</evidence>
<organism evidence="8 9">
    <name type="scientific">Candidatus Dehalogenimonas loeffleri</name>
    <dbReference type="NCBI Taxonomy" id="3127115"/>
    <lineage>
        <taxon>Bacteria</taxon>
        <taxon>Bacillati</taxon>
        <taxon>Chloroflexota</taxon>
        <taxon>Dehalococcoidia</taxon>
        <taxon>Dehalococcoidales</taxon>
        <taxon>Dehalococcoidaceae</taxon>
        <taxon>Dehalogenimonas</taxon>
    </lineage>
</organism>
<gene>
    <name evidence="8" type="ORF">V8247_06930</name>
</gene>
<dbReference type="EC" id="1.3.1.76" evidence="2"/>
<dbReference type="RefSeq" id="WP_338737121.1">
    <property type="nucleotide sequence ID" value="NZ_CP146612.1"/>
</dbReference>
<sequence length="213" mass="22778">MSEAPKYYPTFISLTGRDCLVIGGGTVAQRKIETLLECQARVRVISPQVVSRVAELAAAGSIELVDRGYAEGDLDGAFLVVSATNDAAVNQQVSLEAARRGQLINMVDDPDHSNFIVPATLNRGDITIAVSTAGTSPALARRIKHDIEESIGAEYADVAKLVGGVRRNLLDRGISISPEKWQAALDLEELTGLVRNGRGQQAAEILLTKLVED</sequence>
<dbReference type="InterPro" id="IPR006367">
    <property type="entry name" value="Sirohaem_synthase_N"/>
</dbReference>
<evidence type="ECO:0000256" key="3">
    <source>
        <dbReference type="ARBA" id="ARBA00023002"/>
    </source>
</evidence>
<dbReference type="InterPro" id="IPR028161">
    <property type="entry name" value="Met8-like"/>
</dbReference>
<dbReference type="SUPFAM" id="SSF51735">
    <property type="entry name" value="NAD(P)-binding Rossmann-fold domains"/>
    <property type="match status" value="1"/>
</dbReference>
<evidence type="ECO:0000313" key="9">
    <source>
        <dbReference type="Proteomes" id="UP001375370"/>
    </source>
</evidence>
<dbReference type="Gene3D" id="3.40.50.720">
    <property type="entry name" value="NAD(P)-binding Rossmann-like Domain"/>
    <property type="match status" value="1"/>
</dbReference>
<keyword evidence="9" id="KW-1185">Reference proteome</keyword>
<evidence type="ECO:0000256" key="6">
    <source>
        <dbReference type="ARBA" id="ARBA00047561"/>
    </source>
</evidence>
<feature type="domain" description="Siroheme synthase central" evidence="7">
    <location>
        <begin position="123"/>
        <end position="149"/>
    </location>
</feature>
<proteinExistence type="predicted"/>
<dbReference type="PANTHER" id="PTHR35330">
    <property type="entry name" value="SIROHEME BIOSYNTHESIS PROTEIN MET8"/>
    <property type="match status" value="1"/>
</dbReference>
<reference evidence="8 9" key="1">
    <citation type="submission" date="2024-03" db="EMBL/GenBank/DDBJ databases">
        <title>A Dehalogenimonas Isolated from Estuarine Sediments Dihaloeliminates Chlorinated Alkanes.</title>
        <authorList>
            <person name="Yang Y."/>
            <person name="Wang H."/>
        </authorList>
    </citation>
    <scope>NUCLEOTIDE SEQUENCE [LARGE SCALE GENOMIC DNA]</scope>
    <source>
        <strain evidence="8 9">W</strain>
    </source>
</reference>
<dbReference type="Gene3D" id="3.30.160.110">
    <property type="entry name" value="Siroheme synthase, domain 2"/>
    <property type="match status" value="1"/>
</dbReference>
<comment type="pathway">
    <text evidence="1">Porphyrin-containing compound metabolism; siroheme biosynthesis; sirohydrochlorin from precorrin-2: step 1/1.</text>
</comment>
<evidence type="ECO:0000256" key="2">
    <source>
        <dbReference type="ARBA" id="ARBA00012400"/>
    </source>
</evidence>
<dbReference type="Pfam" id="PF14824">
    <property type="entry name" value="Sirohm_synth_M"/>
    <property type="match status" value="1"/>
</dbReference>
<evidence type="ECO:0000256" key="5">
    <source>
        <dbReference type="ARBA" id="ARBA00023244"/>
    </source>
</evidence>
<dbReference type="NCBIfam" id="TIGR01470">
    <property type="entry name" value="cysG_Nterm"/>
    <property type="match status" value="1"/>
</dbReference>
<protein>
    <recommendedName>
        <fullName evidence="2">precorrin-2 dehydrogenase</fullName>
        <ecNumber evidence="2">1.3.1.76</ecNumber>
    </recommendedName>
</protein>
<comment type="catalytic activity">
    <reaction evidence="6">
        <text>precorrin-2 + NAD(+) = sirohydrochlorin + NADH + 2 H(+)</text>
        <dbReference type="Rhea" id="RHEA:15613"/>
        <dbReference type="ChEBI" id="CHEBI:15378"/>
        <dbReference type="ChEBI" id="CHEBI:57540"/>
        <dbReference type="ChEBI" id="CHEBI:57945"/>
        <dbReference type="ChEBI" id="CHEBI:58351"/>
        <dbReference type="ChEBI" id="CHEBI:58827"/>
        <dbReference type="EC" id="1.3.1.76"/>
    </reaction>
</comment>
<keyword evidence="3" id="KW-0560">Oxidoreductase</keyword>
<dbReference type="SUPFAM" id="SSF75615">
    <property type="entry name" value="Siroheme synthase middle domains-like"/>
    <property type="match status" value="1"/>
</dbReference>
<keyword evidence="4" id="KW-0520">NAD</keyword>
<dbReference type="InterPro" id="IPR028281">
    <property type="entry name" value="Sirohaem_synthase_central"/>
</dbReference>
<accession>A0ABZ2J3V2</accession>
<dbReference type="Pfam" id="PF13241">
    <property type="entry name" value="NAD_binding_7"/>
    <property type="match status" value="1"/>
</dbReference>
<dbReference type="Proteomes" id="UP001375370">
    <property type="component" value="Chromosome"/>
</dbReference>
<evidence type="ECO:0000256" key="4">
    <source>
        <dbReference type="ARBA" id="ARBA00023027"/>
    </source>
</evidence>